<keyword evidence="2" id="KW-1185">Reference proteome</keyword>
<protein>
    <recommendedName>
        <fullName evidence="3">Restriction endonuclease</fullName>
    </recommendedName>
</protein>
<dbReference type="EMBL" id="CP029684">
    <property type="protein sequence ID" value="QAS69322.1"/>
    <property type="molecule type" value="Genomic_DNA"/>
</dbReference>
<name>A0ABX5QKW2_9LACO</name>
<dbReference type="RefSeq" id="WP_128685329.1">
    <property type="nucleotide sequence ID" value="NZ_CP029684.2"/>
</dbReference>
<evidence type="ECO:0000313" key="1">
    <source>
        <dbReference type="EMBL" id="QAS69322.1"/>
    </source>
</evidence>
<dbReference type="Proteomes" id="UP000286907">
    <property type="component" value="Chromosome"/>
</dbReference>
<proteinExistence type="predicted"/>
<accession>A0ABX5QKW2</accession>
<sequence length="263" mass="30066">MKKMSPEKFAFKAVQLVEDSAICPLTKEAVEIIECVKSDVHWIDSSANGSGHQLPDFYNNELKLMIDVMEVDDNAVKAGTKNPERQAEAEARKRLEATGILKKNPNVEQIFIRPDTSVLSTSQHHSYVRYCHNFQRVIRKHNQSIKNNYLKNHPGFKTVFMVEDSSTMYLQTKQKIVGNLERGSQISGQPHIPIIDKRLMKSLIGSDINFLIWYFSAKPWDITLTKQRDSDFVLPTIFVLDIEKINPDILIDYDAQQMVAAEA</sequence>
<gene>
    <name evidence="1" type="ORF">DLJ48_01670</name>
</gene>
<reference evidence="1 2" key="1">
    <citation type="journal article" date="2019" name="Syst. Appl. Microbiol.">
        <title>Oenococcus sicerae sp. nov., isolated from French cider.</title>
        <authorList>
            <person name="Cousin F.J."/>
            <person name="Le Guellec R."/>
            <person name="Chagnot C."/>
            <person name="Goux D."/>
            <person name="Dalmasso M."/>
            <person name="Laplace J.M."/>
            <person name="Cretenet M."/>
        </authorList>
    </citation>
    <scope>NUCLEOTIDE SEQUENCE [LARGE SCALE GENOMIC DNA]</scope>
    <source>
        <strain evidence="1 2">UCMA 15228</strain>
    </source>
</reference>
<evidence type="ECO:0000313" key="2">
    <source>
        <dbReference type="Proteomes" id="UP000286907"/>
    </source>
</evidence>
<evidence type="ECO:0008006" key="3">
    <source>
        <dbReference type="Google" id="ProtNLM"/>
    </source>
</evidence>
<organism evidence="1 2">
    <name type="scientific">Oenococcus sicerae</name>
    <dbReference type="NCBI Taxonomy" id="2203724"/>
    <lineage>
        <taxon>Bacteria</taxon>
        <taxon>Bacillati</taxon>
        <taxon>Bacillota</taxon>
        <taxon>Bacilli</taxon>
        <taxon>Lactobacillales</taxon>
        <taxon>Lactobacillaceae</taxon>
        <taxon>Oenococcus</taxon>
    </lineage>
</organism>